<feature type="transmembrane region" description="Helical" evidence="5">
    <location>
        <begin position="211"/>
        <end position="229"/>
    </location>
</feature>
<dbReference type="PANTHER" id="PTHR13328">
    <property type="entry name" value="NEGATIVE ELONGATION FACTOR A NELF-A"/>
    <property type="match status" value="1"/>
</dbReference>
<feature type="compositionally biased region" description="Gly residues" evidence="4">
    <location>
        <begin position="685"/>
        <end position="719"/>
    </location>
</feature>
<feature type="compositionally biased region" description="Gly residues" evidence="4">
    <location>
        <begin position="805"/>
        <end position="907"/>
    </location>
</feature>
<feature type="compositionally biased region" description="Gly residues" evidence="4">
    <location>
        <begin position="729"/>
        <end position="783"/>
    </location>
</feature>
<feature type="transmembrane region" description="Helical" evidence="5">
    <location>
        <begin position="186"/>
        <end position="204"/>
    </location>
</feature>
<feature type="transmembrane region" description="Helical" evidence="5">
    <location>
        <begin position="443"/>
        <end position="464"/>
    </location>
</feature>
<sequence length="983" mass="95520">MTARPPRPPGPSRLPIQQSPAKGLDLGRKNGRRRRGPRRASLLTLVLALFMFGLTPIASAGPFGGDPCRPSDSPAPEQYGAGADGMIKPPDYPDDKLKATPPSQLTYYDRYGTAGQSWYAVDMGCSDAMAMMGNALANTTFTLVRAIDRTTISVYQAAASESLLSWLKNTVDGVISQMGKTFNARYWSWVVILGAITLAWWGLVRKRASKVTEGVIWMVAAMVALIWLIARPADFTTLGTKVSGATSAAFNAALPQSDTKGSTCIPAPAPPAGQPATPPPAQPDATTRNANGLWVALVCKPWLMGEFGTTDPNAKIVKDNADKLLYAQAVDLPETYGQQKVDLAKKADAYKDVSKNVKENYSGTYALFQGKNWTSRLAVAFGGLFAALVAGLLILVIAIALIVVKIAFLLLLVAGPIFLGIGIHPGIGRVIAIRWLELLLSMLLKQAALIGVLSLLLWAYGLILGETLPWGLQILLIALVTCAAFVYRKPFQHLFSAVGYSAVGAREKSEAHLDKSVAEARKSTVGVAAAVVPGATGYRLGRWTKRDAAADAAAEGGVSAAGVTVADRRAGAVGVADAPSPDSAPVLAAKPRGGSPVAAAGTGRSRRDAPPLNLPTRAGSLSGSVRADGDGGASEAASGSGTGAGRPASWTARPSGGGGTGAGAVTGGRGGASGNGGSAVVAGRGASGGSGAGRGGSGSGGGSAAGAGAGARARGGGSGPTSWTARPGEGVGAGASAGGSGSSGRLRGGGGATGGSGGSAGGAGAAGGSGGAGASGGDAGAAGAGSRRSRGADAGGGRSRRTAGAGAGAAGGSNGGSGGRGGGWFSGGDSGGGGGAASGGGGGGAASGGGASGGGASAGGGGESGGSSSGGRSWFGGGRRDSGGNGDGGGRRGSGGGGGAPGAGGSGGRRDSGGNAGSGRGGSGGGGASGGGDAGVPQQRSGSGGDGNGAGAPQPPPLWGGRRSGGEDEPPIPFWLRPVDRDE</sequence>
<protein>
    <submittedName>
        <fullName evidence="6">Type IV secretion system protein</fullName>
    </submittedName>
</protein>
<gene>
    <name evidence="6" type="ORF">ACFPCY_27845</name>
</gene>
<organism evidence="6 7">
    <name type="scientific">Actinomadura gamaensis</name>
    <dbReference type="NCBI Taxonomy" id="1763541"/>
    <lineage>
        <taxon>Bacteria</taxon>
        <taxon>Bacillati</taxon>
        <taxon>Actinomycetota</taxon>
        <taxon>Actinomycetes</taxon>
        <taxon>Streptosporangiales</taxon>
        <taxon>Thermomonosporaceae</taxon>
        <taxon>Actinomadura</taxon>
    </lineage>
</organism>
<dbReference type="Pfam" id="PF04610">
    <property type="entry name" value="TrbL"/>
    <property type="match status" value="1"/>
</dbReference>
<feature type="transmembrane region" description="Helical" evidence="5">
    <location>
        <begin position="377"/>
        <end position="402"/>
    </location>
</feature>
<dbReference type="RefSeq" id="WP_378259795.1">
    <property type="nucleotide sequence ID" value="NZ_JBHSIT010000008.1"/>
</dbReference>
<feature type="region of interest" description="Disordered" evidence="4">
    <location>
        <begin position="1"/>
        <end position="37"/>
    </location>
</feature>
<feature type="region of interest" description="Disordered" evidence="4">
    <location>
        <begin position="63"/>
        <end position="92"/>
    </location>
</feature>
<name>A0ABV9U795_9ACTN</name>
<evidence type="ECO:0000256" key="2">
    <source>
        <dbReference type="ARBA" id="ARBA00022989"/>
    </source>
</evidence>
<keyword evidence="7" id="KW-1185">Reference proteome</keyword>
<accession>A0ABV9U795</accession>
<feature type="compositionally biased region" description="Low complexity" evidence="4">
    <location>
        <begin position="633"/>
        <end position="649"/>
    </location>
</feature>
<feature type="compositionally biased region" description="Gly residues" evidence="4">
    <location>
        <begin position="914"/>
        <end position="934"/>
    </location>
</feature>
<dbReference type="PANTHER" id="PTHR13328:SF4">
    <property type="entry name" value="NEGATIVE ELONGATION FACTOR A"/>
    <property type="match status" value="1"/>
</dbReference>
<feature type="compositionally biased region" description="Gly residues" evidence="4">
    <location>
        <begin position="655"/>
        <end position="677"/>
    </location>
</feature>
<comment type="caution">
    <text evidence="6">The sequence shown here is derived from an EMBL/GenBank/DDBJ whole genome shotgun (WGS) entry which is preliminary data.</text>
</comment>
<reference evidence="7" key="1">
    <citation type="journal article" date="2019" name="Int. J. Syst. Evol. Microbiol.">
        <title>The Global Catalogue of Microorganisms (GCM) 10K type strain sequencing project: providing services to taxonomists for standard genome sequencing and annotation.</title>
        <authorList>
            <consortium name="The Broad Institute Genomics Platform"/>
            <consortium name="The Broad Institute Genome Sequencing Center for Infectious Disease"/>
            <person name="Wu L."/>
            <person name="Ma J."/>
        </authorList>
    </citation>
    <scope>NUCLEOTIDE SEQUENCE [LARGE SCALE GENOMIC DNA]</scope>
    <source>
        <strain evidence="7">KLKA75</strain>
    </source>
</reference>
<keyword evidence="2 5" id="KW-1133">Transmembrane helix</keyword>
<dbReference type="InterPro" id="IPR007688">
    <property type="entry name" value="Conjugal_tfr_TrbL/VirB6"/>
</dbReference>
<keyword evidence="1 5" id="KW-0812">Transmembrane</keyword>
<evidence type="ECO:0000313" key="6">
    <source>
        <dbReference type="EMBL" id="MFC4911151.1"/>
    </source>
</evidence>
<dbReference type="EMBL" id="JBHSIT010000008">
    <property type="protein sequence ID" value="MFC4911151.1"/>
    <property type="molecule type" value="Genomic_DNA"/>
</dbReference>
<evidence type="ECO:0000313" key="7">
    <source>
        <dbReference type="Proteomes" id="UP001595872"/>
    </source>
</evidence>
<dbReference type="InterPro" id="IPR052828">
    <property type="entry name" value="NELF-A_domain"/>
</dbReference>
<proteinExistence type="predicted"/>
<feature type="transmembrane region" description="Helical" evidence="5">
    <location>
        <begin position="470"/>
        <end position="487"/>
    </location>
</feature>
<keyword evidence="3 5" id="KW-0472">Membrane</keyword>
<evidence type="ECO:0000256" key="4">
    <source>
        <dbReference type="SAM" id="MobiDB-lite"/>
    </source>
</evidence>
<evidence type="ECO:0000256" key="1">
    <source>
        <dbReference type="ARBA" id="ARBA00022692"/>
    </source>
</evidence>
<feature type="compositionally biased region" description="Pro residues" evidence="4">
    <location>
        <begin position="267"/>
        <end position="282"/>
    </location>
</feature>
<feature type="transmembrane region" description="Helical" evidence="5">
    <location>
        <begin position="408"/>
        <end position="431"/>
    </location>
</feature>
<feature type="compositionally biased region" description="Pro residues" evidence="4">
    <location>
        <begin position="1"/>
        <end position="12"/>
    </location>
</feature>
<evidence type="ECO:0000256" key="3">
    <source>
        <dbReference type="ARBA" id="ARBA00023136"/>
    </source>
</evidence>
<evidence type="ECO:0000256" key="5">
    <source>
        <dbReference type="SAM" id="Phobius"/>
    </source>
</evidence>
<feature type="region of interest" description="Disordered" evidence="4">
    <location>
        <begin position="574"/>
        <end position="983"/>
    </location>
</feature>
<dbReference type="Proteomes" id="UP001595872">
    <property type="component" value="Unassembled WGS sequence"/>
</dbReference>
<feature type="region of interest" description="Disordered" evidence="4">
    <location>
        <begin position="257"/>
        <end position="285"/>
    </location>
</feature>